<dbReference type="Pfam" id="PF00581">
    <property type="entry name" value="Rhodanese"/>
    <property type="match status" value="1"/>
</dbReference>
<dbReference type="SUPFAM" id="SSF46785">
    <property type="entry name" value="Winged helix' DNA-binding domain"/>
    <property type="match status" value="1"/>
</dbReference>
<evidence type="ECO:0000313" key="3">
    <source>
        <dbReference type="EMBL" id="PSR32475.1"/>
    </source>
</evidence>
<dbReference type="Proteomes" id="UP000242972">
    <property type="component" value="Unassembled WGS sequence"/>
</dbReference>
<protein>
    <submittedName>
        <fullName evidence="3">ArsR family transcriptional regulator</fullName>
    </submittedName>
</protein>
<dbReference type="Gene3D" id="1.10.10.10">
    <property type="entry name" value="Winged helix-like DNA-binding domain superfamily/Winged helix DNA-binding domain"/>
    <property type="match status" value="1"/>
</dbReference>
<proteinExistence type="predicted"/>
<feature type="domain" description="Rhodanese" evidence="1">
    <location>
        <begin position="131"/>
        <end position="220"/>
    </location>
</feature>
<accession>A0A2T2XDA3</accession>
<dbReference type="AlphaFoldDB" id="A0A2T2XDA3"/>
<dbReference type="GO" id="GO:0003700">
    <property type="term" value="F:DNA-binding transcription factor activity"/>
    <property type="evidence" value="ECO:0007669"/>
    <property type="project" value="InterPro"/>
</dbReference>
<dbReference type="InterPro" id="IPR036873">
    <property type="entry name" value="Rhodanese-like_dom_sf"/>
</dbReference>
<evidence type="ECO:0000313" key="4">
    <source>
        <dbReference type="Proteomes" id="UP000242972"/>
    </source>
</evidence>
<evidence type="ECO:0000259" key="1">
    <source>
        <dbReference type="PROSITE" id="PS50206"/>
    </source>
</evidence>
<dbReference type="InterPro" id="IPR050229">
    <property type="entry name" value="GlpE_sulfurtransferase"/>
</dbReference>
<evidence type="ECO:0000259" key="2">
    <source>
        <dbReference type="PROSITE" id="PS50987"/>
    </source>
</evidence>
<dbReference type="PANTHER" id="PTHR43031:SF1">
    <property type="entry name" value="PYRIDINE NUCLEOTIDE-DISULPHIDE OXIDOREDUCTASE"/>
    <property type="match status" value="1"/>
</dbReference>
<dbReference type="PROSITE" id="PS50206">
    <property type="entry name" value="RHODANESE_3"/>
    <property type="match status" value="1"/>
</dbReference>
<dbReference type="CDD" id="cd00158">
    <property type="entry name" value="RHOD"/>
    <property type="match status" value="1"/>
</dbReference>
<dbReference type="SUPFAM" id="SSF52821">
    <property type="entry name" value="Rhodanese/Cell cycle control phosphatase"/>
    <property type="match status" value="1"/>
</dbReference>
<dbReference type="PROSITE" id="PS50987">
    <property type="entry name" value="HTH_ARSR_2"/>
    <property type="match status" value="1"/>
</dbReference>
<dbReference type="NCBIfam" id="NF033788">
    <property type="entry name" value="HTH_metalloreg"/>
    <property type="match status" value="1"/>
</dbReference>
<dbReference type="SMART" id="SM00418">
    <property type="entry name" value="HTH_ARSR"/>
    <property type="match status" value="1"/>
</dbReference>
<dbReference type="InterPro" id="IPR011991">
    <property type="entry name" value="ArsR-like_HTH"/>
</dbReference>
<sequence length="225" mass="25399">MVGDRAFKDAIYEQISRMGKAFANPHRLELVDLLCQGPMTVEQLARKSNMSIGSASQHLQHLRASRVVRVVPRGTTREYHLTDAKIGELFRTLRSMSERYYAEMSTITHAFFDAREPVEELDTEALQRRLAENMVILVDVRPPEEYLAGHWPGALSFPVDDLEDHLAELPSDKPIVAYCRGPYCVLALQAADILRQNGYRVSRLIDGVSDWQAVGLPIEVGHRVS</sequence>
<comment type="caution">
    <text evidence="3">The sequence shown here is derived from an EMBL/GenBank/DDBJ whole genome shotgun (WGS) entry which is preliminary data.</text>
</comment>
<dbReference type="EMBL" id="PXYW01000040">
    <property type="protein sequence ID" value="PSR32475.1"/>
    <property type="molecule type" value="Genomic_DNA"/>
</dbReference>
<dbReference type="InterPro" id="IPR036390">
    <property type="entry name" value="WH_DNA-bd_sf"/>
</dbReference>
<dbReference type="InterPro" id="IPR001845">
    <property type="entry name" value="HTH_ArsR_DNA-bd_dom"/>
</dbReference>
<organism evidence="3 4">
    <name type="scientific">Sulfobacillus benefaciens</name>
    <dbReference type="NCBI Taxonomy" id="453960"/>
    <lineage>
        <taxon>Bacteria</taxon>
        <taxon>Bacillati</taxon>
        <taxon>Bacillota</taxon>
        <taxon>Clostridia</taxon>
        <taxon>Eubacteriales</taxon>
        <taxon>Clostridiales Family XVII. Incertae Sedis</taxon>
        <taxon>Sulfobacillus</taxon>
    </lineage>
</organism>
<dbReference type="Pfam" id="PF01022">
    <property type="entry name" value="HTH_5"/>
    <property type="match status" value="1"/>
</dbReference>
<dbReference type="SMART" id="SM00450">
    <property type="entry name" value="RHOD"/>
    <property type="match status" value="1"/>
</dbReference>
<dbReference type="InterPro" id="IPR001763">
    <property type="entry name" value="Rhodanese-like_dom"/>
</dbReference>
<gene>
    <name evidence="3" type="ORF">C7B46_14235</name>
</gene>
<dbReference type="FunFam" id="3.40.250.10:FF:000039">
    <property type="entry name" value="ArsR family transcriptional regulator"/>
    <property type="match status" value="1"/>
</dbReference>
<reference evidence="3 4" key="1">
    <citation type="journal article" date="2014" name="BMC Genomics">
        <title>Comparison of environmental and isolate Sulfobacillus genomes reveals diverse carbon, sulfur, nitrogen, and hydrogen metabolisms.</title>
        <authorList>
            <person name="Justice N.B."/>
            <person name="Norman A."/>
            <person name="Brown C.T."/>
            <person name="Singh A."/>
            <person name="Thomas B.C."/>
            <person name="Banfield J.F."/>
        </authorList>
    </citation>
    <scope>NUCLEOTIDE SEQUENCE [LARGE SCALE GENOMIC DNA]</scope>
    <source>
        <strain evidence="3">AMDSBA4</strain>
    </source>
</reference>
<dbReference type="PANTHER" id="PTHR43031">
    <property type="entry name" value="FAD-DEPENDENT OXIDOREDUCTASE"/>
    <property type="match status" value="1"/>
</dbReference>
<dbReference type="InterPro" id="IPR036388">
    <property type="entry name" value="WH-like_DNA-bd_sf"/>
</dbReference>
<dbReference type="Gene3D" id="3.40.250.10">
    <property type="entry name" value="Rhodanese-like domain"/>
    <property type="match status" value="1"/>
</dbReference>
<dbReference type="CDD" id="cd00090">
    <property type="entry name" value="HTH_ARSR"/>
    <property type="match status" value="1"/>
</dbReference>
<name>A0A2T2XDA3_9FIRM</name>
<feature type="domain" description="HTH arsR-type" evidence="2">
    <location>
        <begin position="7"/>
        <end position="101"/>
    </location>
</feature>